<gene>
    <name evidence="2" type="ordered locus">LD85_1142</name>
</gene>
<dbReference type="KEGG" id="sii:LD85_1142"/>
<evidence type="ECO:0000313" key="2">
    <source>
        <dbReference type="EMBL" id="ADB86821.1"/>
    </source>
</evidence>
<dbReference type="AlphaFoldDB" id="D2PJ68"/>
<dbReference type="Proteomes" id="UP000001404">
    <property type="component" value="Chromosome"/>
</dbReference>
<evidence type="ECO:0000259" key="1">
    <source>
        <dbReference type="Pfam" id="PF00535"/>
    </source>
</evidence>
<dbReference type="GO" id="GO:0016740">
    <property type="term" value="F:transferase activity"/>
    <property type="evidence" value="ECO:0007669"/>
    <property type="project" value="UniProtKB-KW"/>
</dbReference>
<dbReference type="PANTHER" id="PTHR43685:SF2">
    <property type="entry name" value="GLYCOSYLTRANSFERASE 2-LIKE DOMAIN-CONTAINING PROTEIN"/>
    <property type="match status" value="1"/>
</dbReference>
<dbReference type="CAZy" id="GT2">
    <property type="family name" value="Glycosyltransferase Family 2"/>
</dbReference>
<reference evidence="3" key="1">
    <citation type="journal article" date="2009" name="Proc. Natl. Acad. Sci. U.S.A.">
        <title>Biogeography of the Sulfolobus islandicus pan-genome.</title>
        <authorList>
            <person name="Reno M.L."/>
            <person name="Held N.L."/>
            <person name="Fields C.J."/>
            <person name="Burke P.V."/>
            <person name="Whitaker R.J."/>
        </authorList>
    </citation>
    <scope>NUCLEOTIDE SEQUENCE [LARGE SCALE GENOMIC DNA]</scope>
    <source>
        <strain evidence="3">L.D.8.5 / Lassen #2</strain>
    </source>
</reference>
<dbReference type="PANTHER" id="PTHR43685">
    <property type="entry name" value="GLYCOSYLTRANSFERASE"/>
    <property type="match status" value="1"/>
</dbReference>
<dbReference type="EMBL" id="CP001731">
    <property type="protein sequence ID" value="ADB86821.1"/>
    <property type="molecule type" value="Genomic_DNA"/>
</dbReference>
<feature type="domain" description="Glycosyltransferase 2-like" evidence="1">
    <location>
        <begin position="4"/>
        <end position="109"/>
    </location>
</feature>
<dbReference type="HOGENOM" id="CLU_055387_0_0_2"/>
<organism evidence="2 3">
    <name type="scientific">Saccharolobus islandicus (strain L.D.8.5 / Lassen #2)</name>
    <name type="common">Sulfolobus islandicus</name>
    <dbReference type="NCBI Taxonomy" id="425944"/>
    <lineage>
        <taxon>Archaea</taxon>
        <taxon>Thermoproteota</taxon>
        <taxon>Thermoprotei</taxon>
        <taxon>Sulfolobales</taxon>
        <taxon>Sulfolobaceae</taxon>
        <taxon>Saccharolobus</taxon>
    </lineage>
</organism>
<dbReference type="InterPro" id="IPR050834">
    <property type="entry name" value="Glycosyltransf_2"/>
</dbReference>
<name>D2PJ68_SACI9</name>
<protein>
    <submittedName>
        <fullName evidence="2">Glycosyl transferase, family 2</fullName>
    </submittedName>
</protein>
<proteinExistence type="predicted"/>
<dbReference type="RefSeq" id="WP_012952740.1">
    <property type="nucleotide sequence ID" value="NC_013769.1"/>
</dbReference>
<accession>D2PJ68</accession>
<sequence>MKISVIIPAYDRKDFILEAVRSVFNQKLDKKLYEVIVVKNFEDKTIDDYIHKLGFKNLISDSPRYGEIVSIGIEESSGEILAFLDDDDEFKQDKLNRIYEVFSSRQDISYFHDTREYTYNGRDISINNCKDHFIKEIVEALEKITPHSDVILDPLEKSSDNFLVKYHGIVATTSLMAVRRECIEDKLHLLKHIYISGENFIPAFAAECGKLYHTGERLTKYRIHNKNSSMAFSHEDQIRVLSRYLRSISDAEIIINNTSPRNPVRKVVKARLLEAKYILYNSPHDIKKVLNYNQRLPSILKNILELCKIKRNFSECINLLSITLYNSLPSETLKRIIRSVVRRNIY</sequence>
<dbReference type="SUPFAM" id="SSF53448">
    <property type="entry name" value="Nucleotide-diphospho-sugar transferases"/>
    <property type="match status" value="1"/>
</dbReference>
<evidence type="ECO:0000313" key="3">
    <source>
        <dbReference type="Proteomes" id="UP000001404"/>
    </source>
</evidence>
<dbReference type="Pfam" id="PF00535">
    <property type="entry name" value="Glycos_transf_2"/>
    <property type="match status" value="1"/>
</dbReference>
<dbReference type="InterPro" id="IPR029044">
    <property type="entry name" value="Nucleotide-diphossugar_trans"/>
</dbReference>
<dbReference type="Gene3D" id="3.90.550.10">
    <property type="entry name" value="Spore Coat Polysaccharide Biosynthesis Protein SpsA, Chain A"/>
    <property type="match status" value="1"/>
</dbReference>
<dbReference type="CDD" id="cd00761">
    <property type="entry name" value="Glyco_tranf_GTA_type"/>
    <property type="match status" value="1"/>
</dbReference>
<keyword evidence="2" id="KW-0808">Transferase</keyword>
<dbReference type="InterPro" id="IPR001173">
    <property type="entry name" value="Glyco_trans_2-like"/>
</dbReference>